<dbReference type="CDD" id="cd12108">
    <property type="entry name" value="Hr-like"/>
    <property type="match status" value="1"/>
</dbReference>
<reference evidence="2 3" key="1">
    <citation type="submission" date="2019-04" db="EMBL/GenBank/DDBJ databases">
        <title>Herbidospora sp. NEAU-GS14.nov., a novel actinomycete isolated from soil.</title>
        <authorList>
            <person name="Han L."/>
        </authorList>
    </citation>
    <scope>NUCLEOTIDE SEQUENCE [LARGE SCALE GENOMIC DNA]</scope>
    <source>
        <strain evidence="2 3">NEAU-GS14</strain>
    </source>
</reference>
<dbReference type="GO" id="GO:0005886">
    <property type="term" value="C:plasma membrane"/>
    <property type="evidence" value="ECO:0007669"/>
    <property type="project" value="TreeGrafter"/>
</dbReference>
<dbReference type="InterPro" id="IPR012312">
    <property type="entry name" value="Hemerythrin-like"/>
</dbReference>
<dbReference type="RefSeq" id="WP_137248621.1">
    <property type="nucleotide sequence ID" value="NZ_SZQA01000019.1"/>
</dbReference>
<dbReference type="PANTHER" id="PTHR39966:SF3">
    <property type="entry name" value="DUF438 DOMAIN-CONTAINING PROTEIN"/>
    <property type="match status" value="1"/>
</dbReference>
<evidence type="ECO:0000259" key="1">
    <source>
        <dbReference type="Pfam" id="PF01814"/>
    </source>
</evidence>
<proteinExistence type="predicted"/>
<gene>
    <name evidence="2" type="ORF">FDA94_20130</name>
</gene>
<evidence type="ECO:0000313" key="2">
    <source>
        <dbReference type="EMBL" id="TKK86770.1"/>
    </source>
</evidence>
<keyword evidence="3" id="KW-1185">Reference proteome</keyword>
<dbReference type="Gene3D" id="1.20.120.520">
    <property type="entry name" value="nmb1532 protein domain like"/>
    <property type="match status" value="1"/>
</dbReference>
<feature type="domain" description="Hemerythrin-like" evidence="1">
    <location>
        <begin position="12"/>
        <end position="135"/>
    </location>
</feature>
<name>A0A4U3MDH1_9ACTN</name>
<evidence type="ECO:0000313" key="3">
    <source>
        <dbReference type="Proteomes" id="UP000308705"/>
    </source>
</evidence>
<dbReference type="Pfam" id="PF01814">
    <property type="entry name" value="Hemerythrin"/>
    <property type="match status" value="1"/>
</dbReference>
<dbReference type="AlphaFoldDB" id="A0A4U3MDH1"/>
<dbReference type="OrthoDB" id="5197650at2"/>
<protein>
    <submittedName>
        <fullName evidence="2">Hemerythrin domain-containing protein</fullName>
    </submittedName>
</protein>
<sequence length="205" mass="23029">MTTPDLTGIRIIHRAMRGDLHRLVALTEHLAATTPTRAKAIAHFVGRITHTIHQHHTREDEIVWPLIERSAGAAADLSDLTEDHSLLDPLLNEADAAANAFAAGGDAKPLHLALKRLSELLDEHIEEEERRIFPVVLQYVTEKDWADAETKIRKGGDIRFDLCWIGQYATPEEMARIRKMGGPVVALMLALLRPGHRRRQRLIFG</sequence>
<accession>A0A4U3MDH1</accession>
<dbReference type="EMBL" id="SZQA01000019">
    <property type="protein sequence ID" value="TKK86770.1"/>
    <property type="molecule type" value="Genomic_DNA"/>
</dbReference>
<dbReference type="Proteomes" id="UP000308705">
    <property type="component" value="Unassembled WGS sequence"/>
</dbReference>
<dbReference type="PANTHER" id="PTHR39966">
    <property type="entry name" value="BLL2471 PROTEIN-RELATED"/>
    <property type="match status" value="1"/>
</dbReference>
<comment type="caution">
    <text evidence="2">The sequence shown here is derived from an EMBL/GenBank/DDBJ whole genome shotgun (WGS) entry which is preliminary data.</text>
</comment>
<organism evidence="2 3">
    <name type="scientific">Herbidospora galbida</name>
    <dbReference type="NCBI Taxonomy" id="2575442"/>
    <lineage>
        <taxon>Bacteria</taxon>
        <taxon>Bacillati</taxon>
        <taxon>Actinomycetota</taxon>
        <taxon>Actinomycetes</taxon>
        <taxon>Streptosporangiales</taxon>
        <taxon>Streptosporangiaceae</taxon>
        <taxon>Herbidospora</taxon>
    </lineage>
</organism>